<organism evidence="1 2">
    <name type="scientific">Paramecium sonneborni</name>
    <dbReference type="NCBI Taxonomy" id="65129"/>
    <lineage>
        <taxon>Eukaryota</taxon>
        <taxon>Sar</taxon>
        <taxon>Alveolata</taxon>
        <taxon>Ciliophora</taxon>
        <taxon>Intramacronucleata</taxon>
        <taxon>Oligohymenophorea</taxon>
        <taxon>Peniculida</taxon>
        <taxon>Parameciidae</taxon>
        <taxon>Paramecium</taxon>
    </lineage>
</organism>
<name>A0A8S1M3S0_9CILI</name>
<keyword evidence="2" id="KW-1185">Reference proteome</keyword>
<evidence type="ECO:0000313" key="1">
    <source>
        <dbReference type="EMBL" id="CAD8069754.1"/>
    </source>
</evidence>
<proteinExistence type="predicted"/>
<accession>A0A8S1M3S0</accession>
<reference evidence="1" key="1">
    <citation type="submission" date="2021-01" db="EMBL/GenBank/DDBJ databases">
        <authorList>
            <consortium name="Genoscope - CEA"/>
            <person name="William W."/>
        </authorList>
    </citation>
    <scope>NUCLEOTIDE SEQUENCE</scope>
</reference>
<gene>
    <name evidence="1" type="ORF">PSON_ATCC_30995.1.T0260004</name>
</gene>
<comment type="caution">
    <text evidence="1">The sequence shown here is derived from an EMBL/GenBank/DDBJ whole genome shotgun (WGS) entry which is preliminary data.</text>
</comment>
<dbReference type="EMBL" id="CAJJDN010000026">
    <property type="protein sequence ID" value="CAD8069754.1"/>
    <property type="molecule type" value="Genomic_DNA"/>
</dbReference>
<evidence type="ECO:0000313" key="2">
    <source>
        <dbReference type="Proteomes" id="UP000692954"/>
    </source>
</evidence>
<sequence>MNIRALTEFIKITKCTSCVTFYKDLQQNRYKSNDFHQALRNAQHKPLLYLTKLAALRFNTWIDISNVALITFVITFTYRTSTPITFYLKNNQYLEVIIYFSNNQILVLLINNLYQNKDVCKINNHSDNKNFMYHLKGKLNKLSIIQDHAFSHNYKTSFHHQMKVEFSSNKEVGKVR</sequence>
<dbReference type="AlphaFoldDB" id="A0A8S1M3S0"/>
<protein>
    <submittedName>
        <fullName evidence="1">Uncharacterized protein</fullName>
    </submittedName>
</protein>
<dbReference type="Proteomes" id="UP000692954">
    <property type="component" value="Unassembled WGS sequence"/>
</dbReference>